<feature type="region of interest" description="Disordered" evidence="10">
    <location>
        <begin position="413"/>
        <end position="436"/>
    </location>
</feature>
<dbReference type="PANTHER" id="PTHR46206:SF6">
    <property type="entry name" value="CYTOCHROME P450 MONOOXYGENASE AN1598-RELATED"/>
    <property type="match status" value="1"/>
</dbReference>
<dbReference type="GO" id="GO:0005506">
    <property type="term" value="F:iron ion binding"/>
    <property type="evidence" value="ECO:0007669"/>
    <property type="project" value="InterPro"/>
</dbReference>
<keyword evidence="13" id="KW-1185">Reference proteome</keyword>
<keyword evidence="5 8" id="KW-0408">Iron</keyword>
<evidence type="ECO:0000256" key="10">
    <source>
        <dbReference type="SAM" id="MobiDB-lite"/>
    </source>
</evidence>
<dbReference type="InterPro" id="IPR036396">
    <property type="entry name" value="Cyt_P450_sf"/>
</dbReference>
<evidence type="ECO:0000313" key="13">
    <source>
        <dbReference type="Proteomes" id="UP000297452"/>
    </source>
</evidence>
<evidence type="ECO:0000256" key="2">
    <source>
        <dbReference type="ARBA" id="ARBA00010617"/>
    </source>
</evidence>
<proteinExistence type="inferred from homology"/>
<dbReference type="PROSITE" id="PS00086">
    <property type="entry name" value="CYTOCHROME_P450"/>
    <property type="match status" value="1"/>
</dbReference>
<dbReference type="STRING" id="278944.A0A4Z1HTE9"/>
<dbReference type="PANTHER" id="PTHR46206">
    <property type="entry name" value="CYTOCHROME P450"/>
    <property type="match status" value="1"/>
</dbReference>
<dbReference type="InterPro" id="IPR001128">
    <property type="entry name" value="Cyt_P450"/>
</dbReference>
<keyword evidence="3 8" id="KW-0479">Metal-binding</keyword>
<feature type="compositionally biased region" description="Polar residues" evidence="10">
    <location>
        <begin position="414"/>
        <end position="423"/>
    </location>
</feature>
<name>A0A4Z1HTE9_9HELO</name>
<evidence type="ECO:0000256" key="4">
    <source>
        <dbReference type="ARBA" id="ARBA00023002"/>
    </source>
</evidence>
<keyword evidence="11" id="KW-1133">Transmembrane helix</keyword>
<keyword evidence="7 9" id="KW-0503">Monooxygenase</keyword>
<keyword evidence="4 9" id="KW-0560">Oxidoreductase</keyword>
<protein>
    <recommendedName>
        <fullName evidence="14">Cytochrome P450</fullName>
    </recommendedName>
</protein>
<evidence type="ECO:0000256" key="9">
    <source>
        <dbReference type="RuleBase" id="RU000461"/>
    </source>
</evidence>
<dbReference type="SUPFAM" id="SSF48264">
    <property type="entry name" value="Cytochrome P450"/>
    <property type="match status" value="1"/>
</dbReference>
<dbReference type="Pfam" id="PF00067">
    <property type="entry name" value="p450"/>
    <property type="match status" value="2"/>
</dbReference>
<evidence type="ECO:0000256" key="6">
    <source>
        <dbReference type="ARBA" id="ARBA00023026"/>
    </source>
</evidence>
<dbReference type="InterPro" id="IPR002403">
    <property type="entry name" value="Cyt_P450_E_grp-IV"/>
</dbReference>
<dbReference type="GO" id="GO:0016705">
    <property type="term" value="F:oxidoreductase activity, acting on paired donors, with incorporation or reduction of molecular oxygen"/>
    <property type="evidence" value="ECO:0007669"/>
    <property type="project" value="InterPro"/>
</dbReference>
<dbReference type="Gene3D" id="1.10.630.10">
    <property type="entry name" value="Cytochrome P450"/>
    <property type="match status" value="1"/>
</dbReference>
<keyword evidence="11" id="KW-0472">Membrane</keyword>
<dbReference type="OrthoDB" id="1844152at2759"/>
<reference evidence="12 13" key="1">
    <citation type="submission" date="2017-12" db="EMBL/GenBank/DDBJ databases">
        <title>Comparative genomics of Botrytis spp.</title>
        <authorList>
            <person name="Valero-Jimenez C.A."/>
            <person name="Tapia P."/>
            <person name="Veloso J."/>
            <person name="Silva-Moreno E."/>
            <person name="Staats M."/>
            <person name="Valdes J.H."/>
            <person name="Van Kan J.A.L."/>
        </authorList>
    </citation>
    <scope>NUCLEOTIDE SEQUENCE [LARGE SCALE GENOMIC DNA]</scope>
    <source>
        <strain evidence="12 13">MUCL2120</strain>
    </source>
</reference>
<dbReference type="Proteomes" id="UP000297452">
    <property type="component" value="Unassembled WGS sequence"/>
</dbReference>
<feature type="binding site" description="axial binding residue" evidence="8">
    <location>
        <position position="479"/>
    </location>
    <ligand>
        <name>heme</name>
        <dbReference type="ChEBI" id="CHEBI:30413"/>
    </ligand>
    <ligandPart>
        <name>Fe</name>
        <dbReference type="ChEBI" id="CHEBI:18248"/>
    </ligandPart>
</feature>
<dbReference type="CDD" id="cd11041">
    <property type="entry name" value="CYP503A1-like"/>
    <property type="match status" value="1"/>
</dbReference>
<dbReference type="EMBL" id="PQXJ01000327">
    <property type="protein sequence ID" value="TGO52356.1"/>
    <property type="molecule type" value="Genomic_DNA"/>
</dbReference>
<gene>
    <name evidence="12" type="ORF">BOTNAR_0327g00020</name>
</gene>
<evidence type="ECO:0000256" key="1">
    <source>
        <dbReference type="ARBA" id="ARBA00001971"/>
    </source>
</evidence>
<evidence type="ECO:0008006" key="14">
    <source>
        <dbReference type="Google" id="ProtNLM"/>
    </source>
</evidence>
<dbReference type="PRINTS" id="PR00465">
    <property type="entry name" value="EP450IV"/>
</dbReference>
<evidence type="ECO:0000313" key="12">
    <source>
        <dbReference type="EMBL" id="TGO52356.1"/>
    </source>
</evidence>
<evidence type="ECO:0000256" key="8">
    <source>
        <dbReference type="PIRSR" id="PIRSR602403-1"/>
    </source>
</evidence>
<feature type="transmembrane region" description="Helical" evidence="11">
    <location>
        <begin position="12"/>
        <end position="31"/>
    </location>
</feature>
<dbReference type="GO" id="GO:0004497">
    <property type="term" value="F:monooxygenase activity"/>
    <property type="evidence" value="ECO:0007669"/>
    <property type="project" value="UniProtKB-KW"/>
</dbReference>
<comment type="caution">
    <text evidence="12">The sequence shown here is derived from an EMBL/GenBank/DDBJ whole genome shotgun (WGS) entry which is preliminary data.</text>
</comment>
<evidence type="ECO:0000256" key="7">
    <source>
        <dbReference type="ARBA" id="ARBA00023033"/>
    </source>
</evidence>
<comment type="cofactor">
    <cofactor evidence="1 8">
        <name>heme</name>
        <dbReference type="ChEBI" id="CHEBI:30413"/>
    </cofactor>
</comment>
<keyword evidence="11" id="KW-0812">Transmembrane</keyword>
<sequence>MSPALFDGSKPMVMSPLFLGASALVILAYLIRTILSRPQKLDFPVVGKPGSVNWQEALREGAARYPNTPFTLPSDPPMVVLPHCTNDEVRLLPEEKISFQKEIERIFLSAHTKFGRDAPAVVKTVKTDLTRHVASTTGPLQDELHYALDTELGTCESWTKVILLQKVLRIVALISGRVFVGRPLSRDEEWLQTSINYTADCIKAKNAAVQWPAWTRYFIAPFLPEIQKVQAHTNKAAELLKPVINGCIRRFREGKVLGEESGDEFEDDQGAFVSWMMKHTSPELRENPYNLAVNQLTLSFASIHTTSSAIYHILLNLASHPKFIAPLRKEIEQVIAEDGFDIDGSGKECLKKQSLTKLKKLDSLLKESQRLSPPSMTASLRVTTAPLHLSTGHTIPKGTSVVYDSHAVNLAGPNVSSLPNDPSTVPKLDPSTMPKLDPPNVFSPFRFSSIRETPGNESKYQYVTTSKDSMNFGHGNHACPGRFFAGVEIKVVMVELLRNWEFRNIGDTEMKGGERPGNIVLGNLIHPNPAVQLEFKRRA</sequence>
<evidence type="ECO:0000256" key="3">
    <source>
        <dbReference type="ARBA" id="ARBA00022723"/>
    </source>
</evidence>
<keyword evidence="6" id="KW-0843">Virulence</keyword>
<keyword evidence="8 9" id="KW-0349">Heme</keyword>
<evidence type="ECO:0000256" key="11">
    <source>
        <dbReference type="SAM" id="Phobius"/>
    </source>
</evidence>
<evidence type="ECO:0000256" key="5">
    <source>
        <dbReference type="ARBA" id="ARBA00023004"/>
    </source>
</evidence>
<comment type="similarity">
    <text evidence="2 9">Belongs to the cytochrome P450 family.</text>
</comment>
<dbReference type="GO" id="GO:0020037">
    <property type="term" value="F:heme binding"/>
    <property type="evidence" value="ECO:0007669"/>
    <property type="project" value="InterPro"/>
</dbReference>
<organism evidence="12 13">
    <name type="scientific">Botryotinia narcissicola</name>
    <dbReference type="NCBI Taxonomy" id="278944"/>
    <lineage>
        <taxon>Eukaryota</taxon>
        <taxon>Fungi</taxon>
        <taxon>Dikarya</taxon>
        <taxon>Ascomycota</taxon>
        <taxon>Pezizomycotina</taxon>
        <taxon>Leotiomycetes</taxon>
        <taxon>Helotiales</taxon>
        <taxon>Sclerotiniaceae</taxon>
        <taxon>Botryotinia</taxon>
    </lineage>
</organism>
<dbReference type="AlphaFoldDB" id="A0A4Z1HTE9"/>
<accession>A0A4Z1HTE9</accession>
<dbReference type="InterPro" id="IPR017972">
    <property type="entry name" value="Cyt_P450_CS"/>
</dbReference>